<dbReference type="Pfam" id="PF13181">
    <property type="entry name" value="TPR_8"/>
    <property type="match status" value="1"/>
</dbReference>
<dbReference type="InParanoid" id="A0A0V0QYD1"/>
<feature type="compositionally biased region" description="Basic and acidic residues" evidence="2">
    <location>
        <begin position="254"/>
        <end position="277"/>
    </location>
</feature>
<dbReference type="SUPFAM" id="SSF48452">
    <property type="entry name" value="TPR-like"/>
    <property type="match status" value="1"/>
</dbReference>
<accession>A0A0V0QYD1</accession>
<feature type="region of interest" description="Disordered" evidence="2">
    <location>
        <begin position="254"/>
        <end position="292"/>
    </location>
</feature>
<reference evidence="3 4" key="1">
    <citation type="journal article" date="2015" name="Sci. Rep.">
        <title>Genome of the facultative scuticociliatosis pathogen Pseudocohnilembus persalinus provides insight into its virulence through horizontal gene transfer.</title>
        <authorList>
            <person name="Xiong J."/>
            <person name="Wang G."/>
            <person name="Cheng J."/>
            <person name="Tian M."/>
            <person name="Pan X."/>
            <person name="Warren A."/>
            <person name="Jiang C."/>
            <person name="Yuan D."/>
            <person name="Miao W."/>
        </authorList>
    </citation>
    <scope>NUCLEOTIDE SEQUENCE [LARGE SCALE GENOMIC DNA]</scope>
    <source>
        <strain evidence="3">36N120E</strain>
    </source>
</reference>
<dbReference type="AlphaFoldDB" id="A0A0V0QYD1"/>
<comment type="caution">
    <text evidence="3">The sequence shown here is derived from an EMBL/GenBank/DDBJ whole genome shotgun (WGS) entry which is preliminary data.</text>
</comment>
<dbReference type="InterPro" id="IPR011990">
    <property type="entry name" value="TPR-like_helical_dom_sf"/>
</dbReference>
<keyword evidence="4" id="KW-1185">Reference proteome</keyword>
<organism evidence="3 4">
    <name type="scientific">Pseudocohnilembus persalinus</name>
    <name type="common">Ciliate</name>
    <dbReference type="NCBI Taxonomy" id="266149"/>
    <lineage>
        <taxon>Eukaryota</taxon>
        <taxon>Sar</taxon>
        <taxon>Alveolata</taxon>
        <taxon>Ciliophora</taxon>
        <taxon>Intramacronucleata</taxon>
        <taxon>Oligohymenophorea</taxon>
        <taxon>Scuticociliatia</taxon>
        <taxon>Philasterida</taxon>
        <taxon>Pseudocohnilembidae</taxon>
        <taxon>Pseudocohnilembus</taxon>
    </lineage>
</organism>
<dbReference type="SMART" id="SM00028">
    <property type="entry name" value="TPR"/>
    <property type="match status" value="3"/>
</dbReference>
<dbReference type="EMBL" id="LDAU01000085">
    <property type="protein sequence ID" value="KRX07220.1"/>
    <property type="molecule type" value="Genomic_DNA"/>
</dbReference>
<dbReference type="Proteomes" id="UP000054937">
    <property type="component" value="Unassembled WGS sequence"/>
</dbReference>
<dbReference type="Gene3D" id="1.25.40.10">
    <property type="entry name" value="Tetratricopeptide repeat domain"/>
    <property type="match status" value="2"/>
</dbReference>
<dbReference type="SUPFAM" id="SSF53448">
    <property type="entry name" value="Nucleotide-diphospho-sugar transferases"/>
    <property type="match status" value="1"/>
</dbReference>
<name>A0A0V0QYD1_PSEPJ</name>
<evidence type="ECO:0000256" key="2">
    <source>
        <dbReference type="SAM" id="MobiDB-lite"/>
    </source>
</evidence>
<dbReference type="PROSITE" id="PS50293">
    <property type="entry name" value="TPR_REGION"/>
    <property type="match status" value="2"/>
</dbReference>
<dbReference type="PROSITE" id="PS50005">
    <property type="entry name" value="TPR"/>
    <property type="match status" value="2"/>
</dbReference>
<proteinExistence type="predicted"/>
<feature type="region of interest" description="Disordered" evidence="2">
    <location>
        <begin position="1"/>
        <end position="34"/>
    </location>
</feature>
<protein>
    <submittedName>
        <fullName evidence="3">Uncharacterized protein</fullName>
    </submittedName>
</protein>
<dbReference type="SMART" id="SM00671">
    <property type="entry name" value="SEL1"/>
    <property type="match status" value="2"/>
</dbReference>
<keyword evidence="1" id="KW-0802">TPR repeat</keyword>
<evidence type="ECO:0000313" key="3">
    <source>
        <dbReference type="EMBL" id="KRX07220.1"/>
    </source>
</evidence>
<dbReference type="InterPro" id="IPR006597">
    <property type="entry name" value="Sel1-like"/>
</dbReference>
<evidence type="ECO:0000256" key="1">
    <source>
        <dbReference type="PROSITE-ProRule" id="PRU00339"/>
    </source>
</evidence>
<evidence type="ECO:0000313" key="4">
    <source>
        <dbReference type="Proteomes" id="UP000054937"/>
    </source>
</evidence>
<feature type="repeat" description="TPR" evidence="1">
    <location>
        <begin position="164"/>
        <end position="197"/>
    </location>
</feature>
<dbReference type="OrthoDB" id="1658288at2759"/>
<feature type="repeat" description="TPR" evidence="1">
    <location>
        <begin position="106"/>
        <end position="139"/>
    </location>
</feature>
<feature type="region of interest" description="Disordered" evidence="2">
    <location>
        <begin position="336"/>
        <end position="356"/>
    </location>
</feature>
<feature type="compositionally biased region" description="Low complexity" evidence="2">
    <location>
        <begin position="336"/>
        <end position="354"/>
    </location>
</feature>
<dbReference type="InterPro" id="IPR019734">
    <property type="entry name" value="TPR_rpt"/>
</dbReference>
<dbReference type="Pfam" id="PF00515">
    <property type="entry name" value="TPR_1"/>
    <property type="match status" value="1"/>
</dbReference>
<dbReference type="InterPro" id="IPR029044">
    <property type="entry name" value="Nucleotide-diphossugar_trans"/>
</dbReference>
<gene>
    <name evidence="3" type="ORF">PPERSA_00377</name>
</gene>
<sequence>MEDIPEYNEETNQPLVQQENQQQEQEENKQYEDADININNINEENIQNFIEKKFQRILNINDTLQKSILHNKFGSFCFQGKGFLKAEYDYVQAIKLAKKAGNFSISNSYMNLGNCYGQMKDYEKAIKAYKKAIEFSPYNQNPEKKKQFKLIEWNKRLNSFDAFVDAHINLGVLMSNNQQQEEAFEYIKKAIELQPTNKEAIINFGDILRQIGKRQEAIDFTWNVIKQEIEENWKQEKIDEIYHLHELKIYEEKKQNKKKQEQNEQQTLEKPKQKQENEQNNENEENDGNNYKELDQTHFDQAHQIKTNKHLKEQIENTAFPKFSIPAKINIQQQNQQLQLKSQNKNKQNQQQQQQEEKQQQQEQQEQKQINIVCVKWGTRYGYEYVNKLYRGIKRNTTLKFKFFCFTDDKEGLEPEITAKPLKEEWKRWWGKASLFAEDKDIEGSVFYIDLDMIVTGNIDEILQYQSAFAILKTDQFACEQLNKGGYNSSIMIWDSSIMKPVYQVLKDNYDAITKYLNRFDFWLEMMIENAEFLNDKFTNNIADYLNDCKDKQQLSDQTKIVCFPRTPKPEDCHEQWVYEHWF</sequence>